<keyword evidence="5" id="KW-1185">Reference proteome</keyword>
<evidence type="ECO:0000313" key="5">
    <source>
        <dbReference type="Proteomes" id="UP000292884"/>
    </source>
</evidence>
<dbReference type="AlphaFoldDB" id="A0A4V2MI63"/>
<dbReference type="RefSeq" id="WP_131554153.1">
    <property type="nucleotide sequence ID" value="NZ_SJSK01000004.1"/>
</dbReference>
<name>A0A4V2MI63_9SPHI</name>
<feature type="modified residue" description="4-aspartylphosphate" evidence="2">
    <location>
        <position position="53"/>
    </location>
</feature>
<dbReference type="PANTHER" id="PTHR44591">
    <property type="entry name" value="STRESS RESPONSE REGULATOR PROTEIN 1"/>
    <property type="match status" value="1"/>
</dbReference>
<dbReference type="Pfam" id="PF00072">
    <property type="entry name" value="Response_reg"/>
    <property type="match status" value="1"/>
</dbReference>
<dbReference type="InterPro" id="IPR050595">
    <property type="entry name" value="Bact_response_regulator"/>
</dbReference>
<organism evidence="4 5">
    <name type="scientific">Pedobacter frigiditerrae</name>
    <dbReference type="NCBI Taxonomy" id="2530452"/>
    <lineage>
        <taxon>Bacteria</taxon>
        <taxon>Pseudomonadati</taxon>
        <taxon>Bacteroidota</taxon>
        <taxon>Sphingobacteriia</taxon>
        <taxon>Sphingobacteriales</taxon>
        <taxon>Sphingobacteriaceae</taxon>
        <taxon>Pedobacter</taxon>
    </lineage>
</organism>
<feature type="domain" description="Response regulatory" evidence="3">
    <location>
        <begin position="4"/>
        <end position="118"/>
    </location>
</feature>
<dbReference type="SUPFAM" id="SSF52172">
    <property type="entry name" value="CheY-like"/>
    <property type="match status" value="1"/>
</dbReference>
<dbReference type="Proteomes" id="UP000292884">
    <property type="component" value="Unassembled WGS sequence"/>
</dbReference>
<protein>
    <submittedName>
        <fullName evidence="4">Response regulator</fullName>
    </submittedName>
</protein>
<sequence>MKKCIYVLEDNPGIRDIIEYLLTEEDYEVFAYANASTFWKQINNFIPDMVILDVMLPDGNGLEICNQLKSNAKTHDVPIMMMSGNNYLSKVKSKCPADEYINKPFDLNDFTNRIERYVHN</sequence>
<dbReference type="PROSITE" id="PS50110">
    <property type="entry name" value="RESPONSE_REGULATORY"/>
    <property type="match status" value="1"/>
</dbReference>
<evidence type="ECO:0000256" key="1">
    <source>
        <dbReference type="ARBA" id="ARBA00022553"/>
    </source>
</evidence>
<dbReference type="InterPro" id="IPR011006">
    <property type="entry name" value="CheY-like_superfamily"/>
</dbReference>
<dbReference type="CDD" id="cd17574">
    <property type="entry name" value="REC_OmpR"/>
    <property type="match status" value="1"/>
</dbReference>
<evidence type="ECO:0000259" key="3">
    <source>
        <dbReference type="PROSITE" id="PS50110"/>
    </source>
</evidence>
<dbReference type="EMBL" id="SJSK01000004">
    <property type="protein sequence ID" value="TCC89166.1"/>
    <property type="molecule type" value="Genomic_DNA"/>
</dbReference>
<dbReference type="OrthoDB" id="5432534at2"/>
<proteinExistence type="predicted"/>
<dbReference type="Gene3D" id="3.40.50.2300">
    <property type="match status" value="1"/>
</dbReference>
<keyword evidence="1 2" id="KW-0597">Phosphoprotein</keyword>
<dbReference type="SMART" id="SM00448">
    <property type="entry name" value="REC"/>
    <property type="match status" value="1"/>
</dbReference>
<dbReference type="InterPro" id="IPR001789">
    <property type="entry name" value="Sig_transdc_resp-reg_receiver"/>
</dbReference>
<gene>
    <name evidence="4" type="ORF">EZ428_15810</name>
</gene>
<accession>A0A4V2MI63</accession>
<evidence type="ECO:0000313" key="4">
    <source>
        <dbReference type="EMBL" id="TCC89166.1"/>
    </source>
</evidence>
<evidence type="ECO:0000256" key="2">
    <source>
        <dbReference type="PROSITE-ProRule" id="PRU00169"/>
    </source>
</evidence>
<reference evidence="4 5" key="1">
    <citation type="submission" date="2019-02" db="EMBL/GenBank/DDBJ databases">
        <title>Pedobacter sp. RP-1-13 sp. nov., isolated from Arctic soil.</title>
        <authorList>
            <person name="Dahal R.H."/>
        </authorList>
    </citation>
    <scope>NUCLEOTIDE SEQUENCE [LARGE SCALE GENOMIC DNA]</scope>
    <source>
        <strain evidence="4 5">RP-1-13</strain>
    </source>
</reference>
<dbReference type="GO" id="GO:0000160">
    <property type="term" value="P:phosphorelay signal transduction system"/>
    <property type="evidence" value="ECO:0007669"/>
    <property type="project" value="InterPro"/>
</dbReference>
<comment type="caution">
    <text evidence="4">The sequence shown here is derived from an EMBL/GenBank/DDBJ whole genome shotgun (WGS) entry which is preliminary data.</text>
</comment>
<dbReference type="PANTHER" id="PTHR44591:SF3">
    <property type="entry name" value="RESPONSE REGULATORY DOMAIN-CONTAINING PROTEIN"/>
    <property type="match status" value="1"/>
</dbReference>